<keyword evidence="3" id="KW-0378">Hydrolase</keyword>
<feature type="non-terminal residue" evidence="6">
    <location>
        <position position="1"/>
    </location>
</feature>
<evidence type="ECO:0000313" key="7">
    <source>
        <dbReference type="Proteomes" id="UP000324897"/>
    </source>
</evidence>
<evidence type="ECO:0000256" key="4">
    <source>
        <dbReference type="SAM" id="MobiDB-lite"/>
    </source>
</evidence>
<protein>
    <recommendedName>
        <fullName evidence="5">Xylanase inhibitor N-terminal domain-containing protein</fullName>
    </recommendedName>
</protein>
<dbReference type="EMBL" id="RWGY01000002">
    <property type="protein sequence ID" value="TVU49658.1"/>
    <property type="molecule type" value="Genomic_DNA"/>
</dbReference>
<dbReference type="PANTHER" id="PTHR47967">
    <property type="entry name" value="OS07G0603500 PROTEIN-RELATED"/>
    <property type="match status" value="1"/>
</dbReference>
<gene>
    <name evidence="6" type="ORF">EJB05_00982</name>
</gene>
<dbReference type="Pfam" id="PF14543">
    <property type="entry name" value="TAXi_N"/>
    <property type="match status" value="1"/>
</dbReference>
<dbReference type="InterPro" id="IPR051708">
    <property type="entry name" value="Plant_Aspart_Prot_A1"/>
</dbReference>
<organism evidence="6 7">
    <name type="scientific">Eragrostis curvula</name>
    <name type="common">weeping love grass</name>
    <dbReference type="NCBI Taxonomy" id="38414"/>
    <lineage>
        <taxon>Eukaryota</taxon>
        <taxon>Viridiplantae</taxon>
        <taxon>Streptophyta</taxon>
        <taxon>Embryophyta</taxon>
        <taxon>Tracheophyta</taxon>
        <taxon>Spermatophyta</taxon>
        <taxon>Magnoliopsida</taxon>
        <taxon>Liliopsida</taxon>
        <taxon>Poales</taxon>
        <taxon>Poaceae</taxon>
        <taxon>PACMAD clade</taxon>
        <taxon>Chloridoideae</taxon>
        <taxon>Eragrostideae</taxon>
        <taxon>Eragrostidinae</taxon>
        <taxon>Eragrostis</taxon>
    </lineage>
</organism>
<name>A0A5J9WNA2_9POAL</name>
<sequence length="355" mass="37637">MFATRAAGLHLKLTHVAAREGCTDEERLRRATERTHRRLASFKPEPVHRRLFHRGPAAEGGGPPRHGQQPGVDAVRVYDPSASSAARNLTCGDAACAAGIGSVTECGRGARAGECFVHVVYSAFQEIAGDLSSDKVTLAFGSVAASDLTGGNLFGASGMIGLGRGPLSLVSQLGETNFCYCLTPFFGNVTNPSHLLLVVGASAVGSPVTAVPFVKKPKECPFSTYYYLPLAGISVGKVQLAVPAAAFDVKEVKPAGEVGGHGGRHRRAVHEPRRRRIPAAEGASLVPPPKTIIGKRLELCVAQADLARLVPPLVLHFGGAGGDVVLAPENYWAPVCGMRRRAWWCSARRARSRRR</sequence>
<feature type="domain" description="Xylanase inhibitor N-terminal" evidence="5">
    <location>
        <begin position="76"/>
        <end position="186"/>
    </location>
</feature>
<reference evidence="6 7" key="1">
    <citation type="journal article" date="2019" name="Sci. Rep.">
        <title>A high-quality genome of Eragrostis curvula grass provides insights into Poaceae evolution and supports new strategies to enhance forage quality.</title>
        <authorList>
            <person name="Carballo J."/>
            <person name="Santos B.A.C.M."/>
            <person name="Zappacosta D."/>
            <person name="Garbus I."/>
            <person name="Selva J.P."/>
            <person name="Gallo C.A."/>
            <person name="Diaz A."/>
            <person name="Albertini E."/>
            <person name="Caccamo M."/>
            <person name="Echenique V."/>
        </authorList>
    </citation>
    <scope>NUCLEOTIDE SEQUENCE [LARGE SCALE GENOMIC DNA]</scope>
    <source>
        <strain evidence="7">cv. Victoria</strain>
        <tissue evidence="6">Leaf</tissue>
    </source>
</reference>
<accession>A0A5J9WNA2</accession>
<dbReference type="Gene3D" id="2.40.70.10">
    <property type="entry name" value="Acid Proteases"/>
    <property type="match status" value="2"/>
</dbReference>
<comment type="similarity">
    <text evidence="1">Belongs to the peptidase A1 family.</text>
</comment>
<proteinExistence type="inferred from homology"/>
<keyword evidence="2" id="KW-0645">Protease</keyword>
<dbReference type="AlphaFoldDB" id="A0A5J9WNA2"/>
<dbReference type="InterPro" id="IPR021109">
    <property type="entry name" value="Peptidase_aspartic_dom_sf"/>
</dbReference>
<evidence type="ECO:0000313" key="6">
    <source>
        <dbReference type="EMBL" id="TVU49658.1"/>
    </source>
</evidence>
<evidence type="ECO:0000256" key="1">
    <source>
        <dbReference type="ARBA" id="ARBA00007447"/>
    </source>
</evidence>
<evidence type="ECO:0000259" key="5">
    <source>
        <dbReference type="Pfam" id="PF14543"/>
    </source>
</evidence>
<comment type="caution">
    <text evidence="6">The sequence shown here is derived from an EMBL/GenBank/DDBJ whole genome shotgun (WGS) entry which is preliminary data.</text>
</comment>
<evidence type="ECO:0000256" key="3">
    <source>
        <dbReference type="ARBA" id="ARBA00022801"/>
    </source>
</evidence>
<dbReference type="GO" id="GO:0008233">
    <property type="term" value="F:peptidase activity"/>
    <property type="evidence" value="ECO:0007669"/>
    <property type="project" value="UniProtKB-KW"/>
</dbReference>
<evidence type="ECO:0000256" key="2">
    <source>
        <dbReference type="ARBA" id="ARBA00022670"/>
    </source>
</evidence>
<dbReference type="OrthoDB" id="2747330at2759"/>
<dbReference type="Gramene" id="TVU49658">
    <property type="protein sequence ID" value="TVU49658"/>
    <property type="gene ID" value="EJB05_00982"/>
</dbReference>
<dbReference type="PANTHER" id="PTHR47967:SF83">
    <property type="entry name" value="OS05G0375700 PROTEIN"/>
    <property type="match status" value="1"/>
</dbReference>
<keyword evidence="7" id="KW-1185">Reference proteome</keyword>
<dbReference type="GO" id="GO:0006508">
    <property type="term" value="P:proteolysis"/>
    <property type="evidence" value="ECO:0007669"/>
    <property type="project" value="UniProtKB-KW"/>
</dbReference>
<dbReference type="SUPFAM" id="SSF50630">
    <property type="entry name" value="Acid proteases"/>
    <property type="match status" value="1"/>
</dbReference>
<feature type="region of interest" description="Disordered" evidence="4">
    <location>
        <begin position="53"/>
        <end position="72"/>
    </location>
</feature>
<dbReference type="InterPro" id="IPR032861">
    <property type="entry name" value="TAXi_N"/>
</dbReference>
<dbReference type="Proteomes" id="UP000324897">
    <property type="component" value="Chromosome 6"/>
</dbReference>
<dbReference type="GO" id="GO:0005576">
    <property type="term" value="C:extracellular region"/>
    <property type="evidence" value="ECO:0007669"/>
    <property type="project" value="TreeGrafter"/>
</dbReference>